<evidence type="ECO:0000313" key="7">
    <source>
        <dbReference type="EMBL" id="KAI0303572.1"/>
    </source>
</evidence>
<dbReference type="Proteomes" id="UP001203297">
    <property type="component" value="Unassembled WGS sequence"/>
</dbReference>
<accession>A0AAD4M6R9</accession>
<dbReference type="InterPro" id="IPR003807">
    <property type="entry name" value="DUF202"/>
</dbReference>
<keyword evidence="4 5" id="KW-0472">Membrane</keyword>
<organism evidence="7 8">
    <name type="scientific">Multifurca ochricompacta</name>
    <dbReference type="NCBI Taxonomy" id="376703"/>
    <lineage>
        <taxon>Eukaryota</taxon>
        <taxon>Fungi</taxon>
        <taxon>Dikarya</taxon>
        <taxon>Basidiomycota</taxon>
        <taxon>Agaricomycotina</taxon>
        <taxon>Agaricomycetes</taxon>
        <taxon>Russulales</taxon>
        <taxon>Russulaceae</taxon>
        <taxon>Multifurca</taxon>
    </lineage>
</organism>
<dbReference type="GO" id="GO:0000329">
    <property type="term" value="C:fungal-type vacuole membrane"/>
    <property type="evidence" value="ECO:0007669"/>
    <property type="project" value="TreeGrafter"/>
</dbReference>
<evidence type="ECO:0000256" key="5">
    <source>
        <dbReference type="SAM" id="Phobius"/>
    </source>
</evidence>
<dbReference type="EMBL" id="WTXG01000008">
    <property type="protein sequence ID" value="KAI0303572.1"/>
    <property type="molecule type" value="Genomic_DNA"/>
</dbReference>
<evidence type="ECO:0000313" key="8">
    <source>
        <dbReference type="Proteomes" id="UP001203297"/>
    </source>
</evidence>
<feature type="domain" description="DUF202" evidence="6">
    <location>
        <begin position="1"/>
        <end position="48"/>
    </location>
</feature>
<comment type="caution">
    <text evidence="7">The sequence shown here is derived from an EMBL/GenBank/DDBJ whole genome shotgun (WGS) entry which is preliminary data.</text>
</comment>
<sequence length="102" mass="11614">MSILIATLSVALFNASKDPIARNFAYVYAVISVGILIYGYVIYQNRITMIRRRDPEHFDQIAGPIIISAFLFFAVLGNFIIRVRELRKENVTIPGLAFLTQY</sequence>
<dbReference type="Pfam" id="PF02656">
    <property type="entry name" value="DUF202"/>
    <property type="match status" value="1"/>
</dbReference>
<keyword evidence="8" id="KW-1185">Reference proteome</keyword>
<dbReference type="GO" id="GO:0033254">
    <property type="term" value="C:vacuolar transporter chaperone complex"/>
    <property type="evidence" value="ECO:0007669"/>
    <property type="project" value="TreeGrafter"/>
</dbReference>
<gene>
    <name evidence="7" type="ORF">B0F90DRAFT_1707028</name>
</gene>
<proteinExistence type="predicted"/>
<dbReference type="AlphaFoldDB" id="A0AAD4M6R9"/>
<feature type="non-terminal residue" evidence="7">
    <location>
        <position position="1"/>
    </location>
</feature>
<dbReference type="InterPro" id="IPR051572">
    <property type="entry name" value="VTC_Complex_Subunit"/>
</dbReference>
<protein>
    <recommendedName>
        <fullName evidence="6">DUF202 domain-containing protein</fullName>
    </recommendedName>
</protein>
<evidence type="ECO:0000256" key="2">
    <source>
        <dbReference type="ARBA" id="ARBA00022692"/>
    </source>
</evidence>
<keyword evidence="3 5" id="KW-1133">Transmembrane helix</keyword>
<evidence type="ECO:0000256" key="4">
    <source>
        <dbReference type="ARBA" id="ARBA00023136"/>
    </source>
</evidence>
<feature type="transmembrane region" description="Helical" evidence="5">
    <location>
        <begin position="64"/>
        <end position="81"/>
    </location>
</feature>
<dbReference type="PANTHER" id="PTHR46140:SF2">
    <property type="entry name" value="VACUOLAR TRANSPORTER CHAPERONE 3 COMPLEX SUBUNIT 3-RELATED"/>
    <property type="match status" value="1"/>
</dbReference>
<reference evidence="7" key="1">
    <citation type="journal article" date="2022" name="New Phytol.">
        <title>Evolutionary transition to the ectomycorrhizal habit in the genomes of a hyperdiverse lineage of mushroom-forming fungi.</title>
        <authorList>
            <person name="Looney B."/>
            <person name="Miyauchi S."/>
            <person name="Morin E."/>
            <person name="Drula E."/>
            <person name="Courty P.E."/>
            <person name="Kohler A."/>
            <person name="Kuo A."/>
            <person name="LaButti K."/>
            <person name="Pangilinan J."/>
            <person name="Lipzen A."/>
            <person name="Riley R."/>
            <person name="Andreopoulos W."/>
            <person name="He G."/>
            <person name="Johnson J."/>
            <person name="Nolan M."/>
            <person name="Tritt A."/>
            <person name="Barry K.W."/>
            <person name="Grigoriev I.V."/>
            <person name="Nagy L.G."/>
            <person name="Hibbett D."/>
            <person name="Henrissat B."/>
            <person name="Matheny P.B."/>
            <person name="Labbe J."/>
            <person name="Martin F.M."/>
        </authorList>
    </citation>
    <scope>NUCLEOTIDE SEQUENCE</scope>
    <source>
        <strain evidence="7">BPL690</strain>
    </source>
</reference>
<evidence type="ECO:0000256" key="3">
    <source>
        <dbReference type="ARBA" id="ARBA00022989"/>
    </source>
</evidence>
<feature type="transmembrane region" description="Helical" evidence="5">
    <location>
        <begin position="25"/>
        <end position="43"/>
    </location>
</feature>
<name>A0AAD4M6R9_9AGAM</name>
<dbReference type="PANTHER" id="PTHR46140">
    <property type="entry name" value="VACUOLAR TRANSPORTER CHAPERONE 1-RELATED"/>
    <property type="match status" value="1"/>
</dbReference>
<evidence type="ECO:0000256" key="1">
    <source>
        <dbReference type="ARBA" id="ARBA00004127"/>
    </source>
</evidence>
<evidence type="ECO:0000259" key="6">
    <source>
        <dbReference type="Pfam" id="PF02656"/>
    </source>
</evidence>
<keyword evidence="2 5" id="KW-0812">Transmembrane</keyword>
<dbReference type="GO" id="GO:0012505">
    <property type="term" value="C:endomembrane system"/>
    <property type="evidence" value="ECO:0007669"/>
    <property type="project" value="UniProtKB-SubCell"/>
</dbReference>
<comment type="subcellular location">
    <subcellularLocation>
        <location evidence="1">Endomembrane system</location>
        <topology evidence="1">Multi-pass membrane protein</topology>
    </subcellularLocation>
</comment>